<comment type="caution">
    <text evidence="1">The sequence shown here is derived from an EMBL/GenBank/DDBJ whole genome shotgun (WGS) entry which is preliminary data.</text>
</comment>
<evidence type="ECO:0000313" key="1">
    <source>
        <dbReference type="EMBL" id="KAF2153007.1"/>
    </source>
</evidence>
<dbReference type="Proteomes" id="UP000799439">
    <property type="component" value="Unassembled WGS sequence"/>
</dbReference>
<name>A0A9P4J016_9PEZI</name>
<protein>
    <submittedName>
        <fullName evidence="1">Uncharacterized protein</fullName>
    </submittedName>
</protein>
<evidence type="ECO:0000313" key="2">
    <source>
        <dbReference type="Proteomes" id="UP000799439"/>
    </source>
</evidence>
<reference evidence="1" key="1">
    <citation type="journal article" date="2020" name="Stud. Mycol.">
        <title>101 Dothideomycetes genomes: a test case for predicting lifestyles and emergence of pathogens.</title>
        <authorList>
            <person name="Haridas S."/>
            <person name="Albert R."/>
            <person name="Binder M."/>
            <person name="Bloem J."/>
            <person name="Labutti K."/>
            <person name="Salamov A."/>
            <person name="Andreopoulos B."/>
            <person name="Baker S."/>
            <person name="Barry K."/>
            <person name="Bills G."/>
            <person name="Bluhm B."/>
            <person name="Cannon C."/>
            <person name="Castanera R."/>
            <person name="Culley D."/>
            <person name="Daum C."/>
            <person name="Ezra D."/>
            <person name="Gonzalez J."/>
            <person name="Henrissat B."/>
            <person name="Kuo A."/>
            <person name="Liang C."/>
            <person name="Lipzen A."/>
            <person name="Lutzoni F."/>
            <person name="Magnuson J."/>
            <person name="Mondo S."/>
            <person name="Nolan M."/>
            <person name="Ohm R."/>
            <person name="Pangilinan J."/>
            <person name="Park H.-J."/>
            <person name="Ramirez L."/>
            <person name="Alfaro M."/>
            <person name="Sun H."/>
            <person name="Tritt A."/>
            <person name="Yoshinaga Y."/>
            <person name="Zwiers L.-H."/>
            <person name="Turgeon B."/>
            <person name="Goodwin S."/>
            <person name="Spatafora J."/>
            <person name="Crous P."/>
            <person name="Grigoriev I."/>
        </authorList>
    </citation>
    <scope>NUCLEOTIDE SEQUENCE</scope>
    <source>
        <strain evidence="1">CBS 260.36</strain>
    </source>
</reference>
<dbReference type="EMBL" id="ML996085">
    <property type="protein sequence ID" value="KAF2153007.1"/>
    <property type="molecule type" value="Genomic_DNA"/>
</dbReference>
<accession>A0A9P4J016</accession>
<keyword evidence="2" id="KW-1185">Reference proteome</keyword>
<proteinExistence type="predicted"/>
<organism evidence="1 2">
    <name type="scientific">Myriangium duriaei CBS 260.36</name>
    <dbReference type="NCBI Taxonomy" id="1168546"/>
    <lineage>
        <taxon>Eukaryota</taxon>
        <taxon>Fungi</taxon>
        <taxon>Dikarya</taxon>
        <taxon>Ascomycota</taxon>
        <taxon>Pezizomycotina</taxon>
        <taxon>Dothideomycetes</taxon>
        <taxon>Dothideomycetidae</taxon>
        <taxon>Myriangiales</taxon>
        <taxon>Myriangiaceae</taxon>
        <taxon>Myriangium</taxon>
    </lineage>
</organism>
<dbReference type="AlphaFoldDB" id="A0A9P4J016"/>
<gene>
    <name evidence="1" type="ORF">K461DRAFT_277780</name>
</gene>
<sequence length="108" mass="11358">MQHTVKSHMNTSVASETITISAVNAVLSRDKSGSSSLGSPSPQFEFILPKIKSTSRQTTAMITTAMSTSARRPAAGLLSFCSMPTSTDDSNRLKIIATTAAAIAPPWT</sequence>